<evidence type="ECO:0000259" key="1">
    <source>
        <dbReference type="PROSITE" id="PS51277"/>
    </source>
</evidence>
<dbReference type="Proteomes" id="UP000594263">
    <property type="component" value="Unplaced"/>
</dbReference>
<reference evidence="2" key="1">
    <citation type="submission" date="2021-01" db="UniProtKB">
        <authorList>
            <consortium name="EnsemblPlants"/>
        </authorList>
    </citation>
    <scope>IDENTIFICATION</scope>
</reference>
<dbReference type="InterPro" id="IPR044816">
    <property type="entry name" value="BURP"/>
</dbReference>
<organism evidence="2 3">
    <name type="scientific">Kalanchoe fedtschenkoi</name>
    <name type="common">Lavender scallops</name>
    <name type="synonym">South American air plant</name>
    <dbReference type="NCBI Taxonomy" id="63787"/>
    <lineage>
        <taxon>Eukaryota</taxon>
        <taxon>Viridiplantae</taxon>
        <taxon>Streptophyta</taxon>
        <taxon>Embryophyta</taxon>
        <taxon>Tracheophyta</taxon>
        <taxon>Spermatophyta</taxon>
        <taxon>Magnoliopsida</taxon>
        <taxon>eudicotyledons</taxon>
        <taxon>Gunneridae</taxon>
        <taxon>Pentapetalae</taxon>
        <taxon>Saxifragales</taxon>
        <taxon>Crassulaceae</taxon>
        <taxon>Kalanchoe</taxon>
    </lineage>
</organism>
<dbReference type="PROSITE" id="PS51277">
    <property type="entry name" value="BURP"/>
    <property type="match status" value="1"/>
</dbReference>
<proteinExistence type="predicted"/>
<dbReference type="PANTHER" id="PTHR31236">
    <property type="entry name" value="BURP DOMAIN PROTEIN USPL1-LIKE"/>
    <property type="match status" value="1"/>
</dbReference>
<sequence length="106" mass="11929">MDTDKNEALVNTPSEKVLYAYDLGTGKNEILVNPPSMHLFLEKNLAPGTQMEMEFTRLEDVGYVFIPRQIADSILFSSDKLSTILTQLSIEPESPKAQLMNDTLKH</sequence>
<keyword evidence="3" id="KW-1185">Reference proteome</keyword>
<protein>
    <recommendedName>
        <fullName evidence="1">BURP domain-containing protein</fullName>
    </recommendedName>
</protein>
<dbReference type="Pfam" id="PF03181">
    <property type="entry name" value="BURP"/>
    <property type="match status" value="1"/>
</dbReference>
<dbReference type="AlphaFoldDB" id="A0A7N0TLS3"/>
<dbReference type="PANTHER" id="PTHR31236:SF2">
    <property type="entry name" value="BURP DOMAIN PROTEIN RD22"/>
    <property type="match status" value="1"/>
</dbReference>
<evidence type="ECO:0000313" key="3">
    <source>
        <dbReference type="Proteomes" id="UP000594263"/>
    </source>
</evidence>
<dbReference type="InterPro" id="IPR004873">
    <property type="entry name" value="BURP_dom"/>
</dbReference>
<accession>A0A7N0TLS3</accession>
<dbReference type="Gramene" id="Kaladp0039s0745.1.v1.1">
    <property type="protein sequence ID" value="Kaladp0039s0745.1.v1.1.CDS.1"/>
    <property type="gene ID" value="Kaladp0039s0745.v1.1"/>
</dbReference>
<dbReference type="EnsemblPlants" id="Kaladp0039s0745.1.v1.1">
    <property type="protein sequence ID" value="Kaladp0039s0745.1.v1.1.CDS.1"/>
    <property type="gene ID" value="Kaladp0039s0745.v1.1"/>
</dbReference>
<evidence type="ECO:0000313" key="2">
    <source>
        <dbReference type="EnsemblPlants" id="Kaladp0039s0745.1.v1.1.CDS.1"/>
    </source>
</evidence>
<feature type="domain" description="BURP" evidence="1">
    <location>
        <begin position="39"/>
        <end position="106"/>
    </location>
</feature>
<name>A0A7N0TLS3_KALFE</name>